<feature type="compositionally biased region" description="Polar residues" evidence="1">
    <location>
        <begin position="208"/>
        <end position="217"/>
    </location>
</feature>
<dbReference type="AlphaFoldDB" id="A0A835M5J3"/>
<name>A0A835M5J3_9MAGN</name>
<dbReference type="OrthoDB" id="1667844at2759"/>
<sequence>MLTLLAKRKASVFSTIAGDKVQEMSVAALGYQRVVKENRDLYNMVQDLKEASNSSRNHSDGSSVATVYDTAPRSPTSACHSRIRGTESRIRRPIQLPKTPEPPTLPTKVVGTVIPSEFSLSRKSQTPGVAMSTMKKGSIRKSLMTIRKLINAPNKRNQQHPVGTLSHTTVNVNDKSTPAADARTLRRQSLTGGQTSGLSRRSSLGGNDSCSKDNQNARAPPPVHPSTIEVRRWF</sequence>
<protein>
    <submittedName>
        <fullName evidence="2">Uncharacterized protein</fullName>
    </submittedName>
</protein>
<evidence type="ECO:0000256" key="1">
    <source>
        <dbReference type="SAM" id="MobiDB-lite"/>
    </source>
</evidence>
<keyword evidence="3" id="KW-1185">Reference proteome</keyword>
<dbReference type="EMBL" id="JADFTS010000004">
    <property type="protein sequence ID" value="KAF9611501.1"/>
    <property type="molecule type" value="Genomic_DNA"/>
</dbReference>
<feature type="compositionally biased region" description="Polar residues" evidence="1">
    <location>
        <begin position="154"/>
        <end position="176"/>
    </location>
</feature>
<reference evidence="2 3" key="1">
    <citation type="submission" date="2020-10" db="EMBL/GenBank/DDBJ databases">
        <title>The Coptis chinensis genome and diversification of protoberbering-type alkaloids.</title>
        <authorList>
            <person name="Wang B."/>
            <person name="Shu S."/>
            <person name="Song C."/>
            <person name="Liu Y."/>
        </authorList>
    </citation>
    <scope>NUCLEOTIDE SEQUENCE [LARGE SCALE GENOMIC DNA]</scope>
    <source>
        <strain evidence="2">HL-2020</strain>
        <tissue evidence="2">Leaf</tissue>
    </source>
</reference>
<feature type="region of interest" description="Disordered" evidence="1">
    <location>
        <begin position="50"/>
        <end position="86"/>
    </location>
</feature>
<organism evidence="2 3">
    <name type="scientific">Coptis chinensis</name>
    <dbReference type="NCBI Taxonomy" id="261450"/>
    <lineage>
        <taxon>Eukaryota</taxon>
        <taxon>Viridiplantae</taxon>
        <taxon>Streptophyta</taxon>
        <taxon>Embryophyta</taxon>
        <taxon>Tracheophyta</taxon>
        <taxon>Spermatophyta</taxon>
        <taxon>Magnoliopsida</taxon>
        <taxon>Ranunculales</taxon>
        <taxon>Ranunculaceae</taxon>
        <taxon>Coptidoideae</taxon>
        <taxon>Coptis</taxon>
    </lineage>
</organism>
<accession>A0A835M5J3</accession>
<comment type="caution">
    <text evidence="2">The sequence shown here is derived from an EMBL/GenBank/DDBJ whole genome shotgun (WGS) entry which is preliminary data.</text>
</comment>
<gene>
    <name evidence="2" type="ORF">IFM89_032547</name>
</gene>
<proteinExistence type="predicted"/>
<evidence type="ECO:0000313" key="3">
    <source>
        <dbReference type="Proteomes" id="UP000631114"/>
    </source>
</evidence>
<evidence type="ECO:0000313" key="2">
    <source>
        <dbReference type="EMBL" id="KAF9611501.1"/>
    </source>
</evidence>
<dbReference type="Proteomes" id="UP000631114">
    <property type="component" value="Unassembled WGS sequence"/>
</dbReference>
<feature type="compositionally biased region" description="Low complexity" evidence="1">
    <location>
        <begin position="52"/>
        <end position="63"/>
    </location>
</feature>
<feature type="region of interest" description="Disordered" evidence="1">
    <location>
        <begin position="151"/>
        <end position="234"/>
    </location>
</feature>
<feature type="compositionally biased region" description="Low complexity" evidence="1">
    <location>
        <begin position="191"/>
        <end position="206"/>
    </location>
</feature>